<evidence type="ECO:0000313" key="7">
    <source>
        <dbReference type="EMBL" id="GFH42468.1"/>
    </source>
</evidence>
<evidence type="ECO:0000256" key="1">
    <source>
        <dbReference type="ARBA" id="ARBA00004141"/>
    </source>
</evidence>
<comment type="caution">
    <text evidence="7">The sequence shown here is derived from an EMBL/GenBank/DDBJ whole genome shotgun (WGS) entry which is preliminary data.</text>
</comment>
<evidence type="ECO:0000259" key="6">
    <source>
        <dbReference type="Pfam" id="PF12698"/>
    </source>
</evidence>
<proteinExistence type="predicted"/>
<feature type="transmembrane region" description="Helical" evidence="5">
    <location>
        <begin position="178"/>
        <end position="198"/>
    </location>
</feature>
<dbReference type="Proteomes" id="UP000480303">
    <property type="component" value="Unassembled WGS sequence"/>
</dbReference>
<feature type="transmembrane region" description="Helical" evidence="5">
    <location>
        <begin position="261"/>
        <end position="283"/>
    </location>
</feature>
<gene>
    <name evidence="7" type="ORF">Hs30E_10190</name>
</gene>
<feature type="transmembrane region" description="Helical" evidence="5">
    <location>
        <begin position="225"/>
        <end position="249"/>
    </location>
</feature>
<keyword evidence="3 5" id="KW-1133">Transmembrane helix</keyword>
<sequence>MAHLLKYRLLQTIRERRVLFWTLFFPLLLGTCFYFAFGHLAKNSEMTTEIPVAIVEKNTNTANQKSQSAREFLLKMADEQLITIKPFKNQKSAEKALDDGKISGIFYLGDSLKLTVTKIDLETSILNTVFESYHKTSAMMTDIATDYPDKLPLATQSLSNAKTAVKTVLPSGKTTNNFVQYFFALIAYACLSGMYLGVKTTFDSQANLSALGARRSSSPTHKLKLILVDFIVMFVVDFISVLLLVCYVIKGMQISLGDSLVGLIATVAMGCTIGVSLGMVVGASNKGSIDMKMSLSVLFTLLPSFLAGLMFNSMSFIIEKFCPIINRLNPAAVLADAFYCLRVYDNPSRYMRDMLLLGTMSVIFITLSFILLRRERYDSL</sequence>
<evidence type="ECO:0000256" key="3">
    <source>
        <dbReference type="ARBA" id="ARBA00022989"/>
    </source>
</evidence>
<name>A0A6A0BDP8_9LACT</name>
<reference evidence="7 8" key="1">
    <citation type="submission" date="2020-02" db="EMBL/GenBank/DDBJ databases">
        <title>Draft genome sequence of Lactococcus sp. Hs30E4-3.</title>
        <authorList>
            <person name="Noda S."/>
            <person name="Yuki M."/>
            <person name="Ohkuma M."/>
        </authorList>
    </citation>
    <scope>NUCLEOTIDE SEQUENCE [LARGE SCALE GENOMIC DNA]</scope>
    <source>
        <strain evidence="7 8">Hs30E4-3</strain>
    </source>
</reference>
<dbReference type="EMBL" id="BLLI01000025">
    <property type="protein sequence ID" value="GFH42468.1"/>
    <property type="molecule type" value="Genomic_DNA"/>
</dbReference>
<evidence type="ECO:0000256" key="4">
    <source>
        <dbReference type="ARBA" id="ARBA00023136"/>
    </source>
</evidence>
<feature type="transmembrane region" description="Helical" evidence="5">
    <location>
        <begin position="354"/>
        <end position="372"/>
    </location>
</feature>
<keyword evidence="4 5" id="KW-0472">Membrane</keyword>
<evidence type="ECO:0000256" key="2">
    <source>
        <dbReference type="ARBA" id="ARBA00022692"/>
    </source>
</evidence>
<dbReference type="Pfam" id="PF12698">
    <property type="entry name" value="ABC2_membrane_3"/>
    <property type="match status" value="1"/>
</dbReference>
<protein>
    <submittedName>
        <fullName evidence="7">Multidrug ABC transporter permease</fullName>
    </submittedName>
</protein>
<comment type="subcellular location">
    <subcellularLocation>
        <location evidence="1">Membrane</location>
        <topology evidence="1">Multi-pass membrane protein</topology>
    </subcellularLocation>
</comment>
<dbReference type="RefSeq" id="WP_172208539.1">
    <property type="nucleotide sequence ID" value="NZ_BLLI01000025.1"/>
</dbReference>
<keyword evidence="8" id="KW-1185">Reference proteome</keyword>
<dbReference type="PANTHER" id="PTHR43027">
    <property type="entry name" value="DOXORUBICIN RESISTANCE ABC TRANSPORTER PERMEASE PROTEIN DRRC-RELATED"/>
    <property type="match status" value="1"/>
</dbReference>
<dbReference type="AlphaFoldDB" id="A0A6A0BDP8"/>
<keyword evidence="2 5" id="KW-0812">Transmembrane</keyword>
<evidence type="ECO:0000313" key="8">
    <source>
        <dbReference type="Proteomes" id="UP000480303"/>
    </source>
</evidence>
<dbReference type="GO" id="GO:0016020">
    <property type="term" value="C:membrane"/>
    <property type="evidence" value="ECO:0007669"/>
    <property type="project" value="UniProtKB-SubCell"/>
</dbReference>
<organism evidence="7 8">
    <name type="scientific">Pseudolactococcus hodotermopsidis</name>
    <dbReference type="NCBI Taxonomy" id="2709157"/>
    <lineage>
        <taxon>Bacteria</taxon>
        <taxon>Bacillati</taxon>
        <taxon>Bacillota</taxon>
        <taxon>Bacilli</taxon>
        <taxon>Lactobacillales</taxon>
        <taxon>Streptococcaceae</taxon>
        <taxon>Pseudolactococcus</taxon>
    </lineage>
</organism>
<feature type="domain" description="ABC-2 type transporter transmembrane" evidence="6">
    <location>
        <begin position="16"/>
        <end position="370"/>
    </location>
</feature>
<accession>A0A6A0BDP8</accession>
<evidence type="ECO:0000256" key="5">
    <source>
        <dbReference type="SAM" id="Phobius"/>
    </source>
</evidence>
<dbReference type="InterPro" id="IPR013525">
    <property type="entry name" value="ABC2_TM"/>
</dbReference>
<feature type="transmembrane region" description="Helical" evidence="5">
    <location>
        <begin position="18"/>
        <end position="37"/>
    </location>
</feature>
<dbReference type="InterPro" id="IPR052902">
    <property type="entry name" value="ABC-2_transporter"/>
</dbReference>
<dbReference type="PANTHER" id="PTHR43027:SF1">
    <property type="entry name" value="DOXORUBICIN RESISTANCE ABC TRANSPORTER PERMEASE PROTEIN DRRC-RELATED"/>
    <property type="match status" value="1"/>
</dbReference>
<feature type="transmembrane region" description="Helical" evidence="5">
    <location>
        <begin position="295"/>
        <end position="318"/>
    </location>
</feature>
<dbReference type="GO" id="GO:0140359">
    <property type="term" value="F:ABC-type transporter activity"/>
    <property type="evidence" value="ECO:0007669"/>
    <property type="project" value="InterPro"/>
</dbReference>